<name>A0A1M6H6D4_9FIRM</name>
<dbReference type="Proteomes" id="UP000184052">
    <property type="component" value="Unassembled WGS sequence"/>
</dbReference>
<dbReference type="Pfam" id="PF00356">
    <property type="entry name" value="LacI"/>
    <property type="match status" value="1"/>
</dbReference>
<keyword evidence="3" id="KW-0804">Transcription</keyword>
<evidence type="ECO:0000313" key="7">
    <source>
        <dbReference type="Proteomes" id="UP000184052"/>
    </source>
</evidence>
<reference evidence="6 7" key="1">
    <citation type="submission" date="2016-11" db="EMBL/GenBank/DDBJ databases">
        <authorList>
            <person name="Jaros S."/>
            <person name="Januszkiewicz K."/>
            <person name="Wedrychowicz H."/>
        </authorList>
    </citation>
    <scope>NUCLEOTIDE SEQUENCE [LARGE SCALE GENOMIC DNA]</scope>
    <source>
        <strain evidence="6 7">DSM 17477</strain>
    </source>
</reference>
<dbReference type="CDD" id="cd01392">
    <property type="entry name" value="HTH_LacI"/>
    <property type="match status" value="1"/>
</dbReference>
<dbReference type="PANTHER" id="PTHR30146">
    <property type="entry name" value="LACI-RELATED TRANSCRIPTIONAL REPRESSOR"/>
    <property type="match status" value="1"/>
</dbReference>
<evidence type="ECO:0000259" key="5">
    <source>
        <dbReference type="PROSITE" id="PS50943"/>
    </source>
</evidence>
<dbReference type="AlphaFoldDB" id="A0A1M6H6D4"/>
<gene>
    <name evidence="6" type="ORF">SAMN02745751_01936</name>
</gene>
<dbReference type="InterPro" id="IPR000843">
    <property type="entry name" value="HTH_LacI"/>
</dbReference>
<dbReference type="PROSITE" id="PS00356">
    <property type="entry name" value="HTH_LACI_1"/>
    <property type="match status" value="1"/>
</dbReference>
<dbReference type="SMART" id="SM00354">
    <property type="entry name" value="HTH_LACI"/>
    <property type="match status" value="1"/>
</dbReference>
<keyword evidence="1" id="KW-0805">Transcription regulation</keyword>
<protein>
    <submittedName>
        <fullName evidence="6">Regulatory protein, lacI family</fullName>
    </submittedName>
</protein>
<feature type="domain" description="HTH cro/C1-type" evidence="5">
    <location>
        <begin position="4"/>
        <end position="47"/>
    </location>
</feature>
<dbReference type="InterPro" id="IPR010982">
    <property type="entry name" value="Lambda_DNA-bd_dom_sf"/>
</dbReference>
<keyword evidence="2" id="KW-0238">DNA-binding</keyword>
<evidence type="ECO:0000256" key="3">
    <source>
        <dbReference type="ARBA" id="ARBA00023163"/>
    </source>
</evidence>
<dbReference type="PROSITE" id="PS50932">
    <property type="entry name" value="HTH_LACI_2"/>
    <property type="match status" value="1"/>
</dbReference>
<dbReference type="EMBL" id="FQZL01000012">
    <property type="protein sequence ID" value="SHJ17765.1"/>
    <property type="molecule type" value="Genomic_DNA"/>
</dbReference>
<dbReference type="STRING" id="1121476.SAMN02745751_01936"/>
<dbReference type="RefSeq" id="WP_073049375.1">
    <property type="nucleotide sequence ID" value="NZ_FQZL01000012.1"/>
</dbReference>
<feature type="domain" description="HTH lacI-type" evidence="4">
    <location>
        <begin position="3"/>
        <end position="57"/>
    </location>
</feature>
<dbReference type="PANTHER" id="PTHR30146:SF109">
    <property type="entry name" value="HTH-TYPE TRANSCRIPTIONAL REGULATOR GALS"/>
    <property type="match status" value="1"/>
</dbReference>
<evidence type="ECO:0000259" key="4">
    <source>
        <dbReference type="PROSITE" id="PS50932"/>
    </source>
</evidence>
<accession>A0A1M6H6D4</accession>
<organism evidence="6 7">
    <name type="scientific">Dethiosulfatibacter aminovorans DSM 17477</name>
    <dbReference type="NCBI Taxonomy" id="1121476"/>
    <lineage>
        <taxon>Bacteria</taxon>
        <taxon>Bacillati</taxon>
        <taxon>Bacillota</taxon>
        <taxon>Tissierellia</taxon>
        <taxon>Dethiosulfatibacter</taxon>
    </lineage>
</organism>
<sequence length="124" mass="13922">MRPTINDVAREAGVSRGTVDRVINNKGNVSKKSEEKVLAAIKKLDYVKSPFASALAKRSNRIKIGIIYPDLDHYFWNEVDRGIDGMRVASQATVFQDQKEEIENAVNILWKHIVGDEEPELPAS</sequence>
<dbReference type="PROSITE" id="PS50943">
    <property type="entry name" value="HTH_CROC1"/>
    <property type="match status" value="1"/>
</dbReference>
<evidence type="ECO:0000313" key="6">
    <source>
        <dbReference type="EMBL" id="SHJ17765.1"/>
    </source>
</evidence>
<dbReference type="PRINTS" id="PR00036">
    <property type="entry name" value="HTHLACI"/>
</dbReference>
<dbReference type="InterPro" id="IPR001387">
    <property type="entry name" value="Cro/C1-type_HTH"/>
</dbReference>
<evidence type="ECO:0000256" key="1">
    <source>
        <dbReference type="ARBA" id="ARBA00023015"/>
    </source>
</evidence>
<dbReference type="GO" id="GO:0000976">
    <property type="term" value="F:transcription cis-regulatory region binding"/>
    <property type="evidence" value="ECO:0007669"/>
    <property type="project" value="TreeGrafter"/>
</dbReference>
<dbReference type="GO" id="GO:0003700">
    <property type="term" value="F:DNA-binding transcription factor activity"/>
    <property type="evidence" value="ECO:0007669"/>
    <property type="project" value="TreeGrafter"/>
</dbReference>
<evidence type="ECO:0000256" key="2">
    <source>
        <dbReference type="ARBA" id="ARBA00023125"/>
    </source>
</evidence>
<dbReference type="Gene3D" id="1.10.260.40">
    <property type="entry name" value="lambda repressor-like DNA-binding domains"/>
    <property type="match status" value="1"/>
</dbReference>
<dbReference type="OrthoDB" id="9769193at2"/>
<dbReference type="SUPFAM" id="SSF47413">
    <property type="entry name" value="lambda repressor-like DNA-binding domains"/>
    <property type="match status" value="1"/>
</dbReference>
<keyword evidence="7" id="KW-1185">Reference proteome</keyword>
<proteinExistence type="predicted"/>